<dbReference type="EMBL" id="QNRR01000011">
    <property type="protein sequence ID" value="RBP38642.1"/>
    <property type="molecule type" value="Genomic_DNA"/>
</dbReference>
<evidence type="ECO:0000313" key="1">
    <source>
        <dbReference type="EMBL" id="RBP38642.1"/>
    </source>
</evidence>
<comment type="caution">
    <text evidence="1">The sequence shown here is derived from an EMBL/GenBank/DDBJ whole genome shotgun (WGS) entry which is preliminary data.</text>
</comment>
<dbReference type="Proteomes" id="UP000253426">
    <property type="component" value="Unassembled WGS sequence"/>
</dbReference>
<evidence type="ECO:0000313" key="2">
    <source>
        <dbReference type="Proteomes" id="UP000253426"/>
    </source>
</evidence>
<dbReference type="AlphaFoldDB" id="A0A366HAN3"/>
<name>A0A366HAN3_9BACT</name>
<gene>
    <name evidence="1" type="ORF">DES53_111162</name>
</gene>
<organism evidence="1 2">
    <name type="scientific">Roseimicrobium gellanilyticum</name>
    <dbReference type="NCBI Taxonomy" id="748857"/>
    <lineage>
        <taxon>Bacteria</taxon>
        <taxon>Pseudomonadati</taxon>
        <taxon>Verrucomicrobiota</taxon>
        <taxon>Verrucomicrobiia</taxon>
        <taxon>Verrucomicrobiales</taxon>
        <taxon>Verrucomicrobiaceae</taxon>
        <taxon>Roseimicrobium</taxon>
    </lineage>
</organism>
<sequence>MAHPFFDEITFPFHLREAQELEAVLILVYDNRDAITHLCDMCGLNRSELNIEQAPAPLWREALKLFARQARVKSLCERVGRSFQGTPRVVKAIQAVFDAEDPRKQVYAADRMLVLNRKSLREKLSEFEVSDSPIRVLLVRGEAKSGKSHGRYLFFRIATSLGAQPIYLHRARVSTVPVAVDTIFAALGLPNTAPPQGDSTKVAWYQAICREILRQTAHSGIRAWIAVDDLGLDANGQPLLDPDIKLFFDEFAAFMNTPQFQSRFWLLLIHYPDGEVPTHWEEGFWLEDRTSTGDLTLDDVAEALREGIKRQGLVGLEDQIKADAEQVIRTADTLAPSARLKGINTDVKNRLTNLTTP</sequence>
<proteinExistence type="predicted"/>
<keyword evidence="2" id="KW-1185">Reference proteome</keyword>
<dbReference type="OrthoDB" id="9553583at2"/>
<protein>
    <submittedName>
        <fullName evidence="1">Uncharacterized protein</fullName>
    </submittedName>
</protein>
<reference evidence="1 2" key="1">
    <citation type="submission" date="2018-06" db="EMBL/GenBank/DDBJ databases">
        <title>Genomic Encyclopedia of Type Strains, Phase IV (KMG-IV): sequencing the most valuable type-strain genomes for metagenomic binning, comparative biology and taxonomic classification.</title>
        <authorList>
            <person name="Goeker M."/>
        </authorList>
    </citation>
    <scope>NUCLEOTIDE SEQUENCE [LARGE SCALE GENOMIC DNA]</scope>
    <source>
        <strain evidence="1 2">DSM 25532</strain>
    </source>
</reference>
<accession>A0A366HAN3</accession>
<dbReference type="RefSeq" id="WP_113961089.1">
    <property type="nucleotide sequence ID" value="NZ_QNRR01000011.1"/>
</dbReference>